<evidence type="ECO:0000256" key="1">
    <source>
        <dbReference type="SAM" id="Phobius"/>
    </source>
</evidence>
<keyword evidence="1" id="KW-0812">Transmembrane</keyword>
<keyword evidence="1" id="KW-1133">Transmembrane helix</keyword>
<evidence type="ECO:0000313" key="2">
    <source>
        <dbReference type="EMBL" id="GGR32943.1"/>
    </source>
</evidence>
<protein>
    <submittedName>
        <fullName evidence="2">Uncharacterized protein</fullName>
    </submittedName>
</protein>
<reference evidence="2" key="2">
    <citation type="submission" date="2020-09" db="EMBL/GenBank/DDBJ databases">
        <authorList>
            <person name="Sun Q."/>
            <person name="Ohkuma M."/>
        </authorList>
    </citation>
    <scope>NUCLEOTIDE SEQUENCE</scope>
    <source>
        <strain evidence="2">JCM 3346</strain>
    </source>
</reference>
<reference evidence="2" key="1">
    <citation type="journal article" date="2014" name="Int. J. Syst. Evol. Microbiol.">
        <title>Complete genome sequence of Corynebacterium casei LMG S-19264T (=DSM 44701T), isolated from a smear-ripened cheese.</title>
        <authorList>
            <consortium name="US DOE Joint Genome Institute (JGI-PGF)"/>
            <person name="Walter F."/>
            <person name="Albersmeier A."/>
            <person name="Kalinowski J."/>
            <person name="Ruckert C."/>
        </authorList>
    </citation>
    <scope>NUCLEOTIDE SEQUENCE</scope>
    <source>
        <strain evidence="2">JCM 3346</strain>
    </source>
</reference>
<comment type="caution">
    <text evidence="2">The sequence shown here is derived from an EMBL/GenBank/DDBJ whole genome shotgun (WGS) entry which is preliminary data.</text>
</comment>
<sequence length="199" mass="22097">MPAPRRKPLLLWEPFPYLALFVVLLATSFVRPGAEPWLFWPLIVLLAVTLVYLVISIGREKRGANPDQWGNLLGLDDLTLVEAPSADREVRTVVPVDGAAHRQSGIEIARTQGGPEQTAVLVPRASRWMARRYRVGVQLVGGQRPRHAGYLGQAAEERYVDRLDALRSEGKYVRVPARIVGDGRPFKVELDLSGLDETA</sequence>
<evidence type="ECO:0000313" key="3">
    <source>
        <dbReference type="Proteomes" id="UP000610303"/>
    </source>
</evidence>
<keyword evidence="3" id="KW-1185">Reference proteome</keyword>
<dbReference type="RefSeq" id="WP_189086079.1">
    <property type="nucleotide sequence ID" value="NZ_BMRJ01000003.1"/>
</dbReference>
<feature type="transmembrane region" description="Helical" evidence="1">
    <location>
        <begin position="37"/>
        <end position="55"/>
    </location>
</feature>
<dbReference type="EMBL" id="BMRJ01000003">
    <property type="protein sequence ID" value="GGR32943.1"/>
    <property type="molecule type" value="Genomic_DNA"/>
</dbReference>
<gene>
    <name evidence="2" type="ORF">GCM10010196_28710</name>
</gene>
<name>A0A918FDA2_AGRME</name>
<dbReference type="AlphaFoldDB" id="A0A918FDA2"/>
<keyword evidence="1" id="KW-0472">Membrane</keyword>
<proteinExistence type="predicted"/>
<dbReference type="Proteomes" id="UP000610303">
    <property type="component" value="Unassembled WGS sequence"/>
</dbReference>
<feature type="transmembrane region" description="Helical" evidence="1">
    <location>
        <begin position="9"/>
        <end position="31"/>
    </location>
</feature>
<accession>A0A918FDA2</accession>
<organism evidence="2 3">
    <name type="scientific">Agromyces mediolanus</name>
    <name type="common">Corynebacterium mediolanum</name>
    <dbReference type="NCBI Taxonomy" id="41986"/>
    <lineage>
        <taxon>Bacteria</taxon>
        <taxon>Bacillati</taxon>
        <taxon>Actinomycetota</taxon>
        <taxon>Actinomycetes</taxon>
        <taxon>Micrococcales</taxon>
        <taxon>Microbacteriaceae</taxon>
        <taxon>Agromyces</taxon>
    </lineage>
</organism>